<dbReference type="GO" id="GO:0005576">
    <property type="term" value="C:extracellular region"/>
    <property type="evidence" value="ECO:0007669"/>
    <property type="project" value="UniProtKB-SubCell"/>
</dbReference>
<keyword evidence="2 5" id="KW-0964">Secreted</keyword>
<evidence type="ECO:0000256" key="4">
    <source>
        <dbReference type="ARBA" id="ARBA00022729"/>
    </source>
</evidence>
<dbReference type="GO" id="GO:0090729">
    <property type="term" value="F:toxin activity"/>
    <property type="evidence" value="ECO:0007669"/>
    <property type="project" value="UniProtKB-UniRule"/>
</dbReference>
<feature type="signal peptide" evidence="5">
    <location>
        <begin position="1"/>
        <end position="19"/>
    </location>
</feature>
<evidence type="ECO:0000256" key="5">
    <source>
        <dbReference type="RuleBase" id="RU367125"/>
    </source>
</evidence>
<accession>A0A0K2SAD9</accession>
<sequence length="77" mass="8642">MRCLPVFVILLLLIASAPSVDVRPKAKDDMPLASFHDNPLQIRLVDTRCCPSQPCCRFGKRNMTLDDTPANRPCMLD</sequence>
<dbReference type="InterPro" id="IPR031565">
    <property type="entry name" value="T-conotoxin"/>
</dbReference>
<proteinExistence type="evidence at transcript level"/>
<feature type="chain" id="PRO_5028525257" description="Conotoxin" evidence="5">
    <location>
        <begin position="20"/>
        <end position="77"/>
    </location>
</feature>
<evidence type="ECO:0000256" key="2">
    <source>
        <dbReference type="ARBA" id="ARBA00022525"/>
    </source>
</evidence>
<dbReference type="AlphaFoldDB" id="A0A0K2SAD9"/>
<organism evidence="6">
    <name type="scientific">Conus episcopatus</name>
    <name type="common">Bishop's cone</name>
    <dbReference type="NCBI Taxonomy" id="88764"/>
    <lineage>
        <taxon>Eukaryota</taxon>
        <taxon>Metazoa</taxon>
        <taxon>Spiralia</taxon>
        <taxon>Lophotrochozoa</taxon>
        <taxon>Mollusca</taxon>
        <taxon>Gastropoda</taxon>
        <taxon>Caenogastropoda</taxon>
        <taxon>Neogastropoda</taxon>
        <taxon>Conoidea</taxon>
        <taxon>Conidae</taxon>
        <taxon>Conus</taxon>
        <taxon>Darioconus</taxon>
    </lineage>
</organism>
<name>A0A0K2SAD9_CONEP</name>
<evidence type="ECO:0000256" key="3">
    <source>
        <dbReference type="ARBA" id="ARBA00022656"/>
    </source>
</evidence>
<reference evidence="6" key="1">
    <citation type="journal article" date="2015" name="Proc. Natl. Acad. Sci. U.S.A.">
        <title>Optimized deep-targeted proteotranscriptomic profiling reveals unexplored Conus toxin diversity and novel cysteine frameworks.</title>
        <authorList>
            <person name="Lavergne V."/>
            <person name="Harliwong I."/>
            <person name="Jones A."/>
            <person name="Miller D."/>
            <person name="Taft R.J."/>
            <person name="Alewood P.F."/>
        </authorList>
    </citation>
    <scope>NUCLEOTIDE SEQUENCE</scope>
    <source>
        <tissue evidence="6">Venom Duct</tissue>
    </source>
</reference>
<protein>
    <recommendedName>
        <fullName evidence="5">Conotoxin</fullName>
    </recommendedName>
</protein>
<evidence type="ECO:0000256" key="1">
    <source>
        <dbReference type="ARBA" id="ARBA00004613"/>
    </source>
</evidence>
<keyword evidence="3 5" id="KW-0800">Toxin</keyword>
<dbReference type="EMBL" id="AK444647">
    <property type="protein sequence ID" value="BAS24081.1"/>
    <property type="molecule type" value="mRNA"/>
</dbReference>
<keyword evidence="4 5" id="KW-0732">Signal</keyword>
<comment type="similarity">
    <text evidence="5">Belongs to the conotoxin T superfamily.</text>
</comment>
<evidence type="ECO:0000313" key="6">
    <source>
        <dbReference type="EMBL" id="BAS24081.1"/>
    </source>
</evidence>
<dbReference type="Pfam" id="PF16981">
    <property type="entry name" value="Chi-conotoxin"/>
    <property type="match status" value="1"/>
</dbReference>
<comment type="subcellular location">
    <subcellularLocation>
        <location evidence="1 5">Secreted</location>
    </subcellularLocation>
</comment>